<name>A0A6L7IMW1_9ACTN</name>
<proteinExistence type="predicted"/>
<dbReference type="KEGG" id="egd:GS424_000255"/>
<protein>
    <recommendedName>
        <fullName evidence="3">Lipocalin-like domain-containing protein</fullName>
    </recommendedName>
</protein>
<accession>A0A6L7IMW1</accession>
<dbReference type="Proteomes" id="UP000478463">
    <property type="component" value="Chromosome"/>
</dbReference>
<gene>
    <name evidence="1" type="ORF">GS424_000255</name>
</gene>
<dbReference type="RefSeq" id="WP_160940791.1">
    <property type="nucleotide sequence ID" value="NZ_CP063310.1"/>
</dbReference>
<sequence length="144" mass="15526">MGKKATDHKRFWTPGMIATLVALTLVILFVGTFAASGISSCSKDAQGLSGTWYARATDVVDGSEVWANLILDGDRWEVTGDFAMSGKLKKDGDSYQFFKKDGTTLTATASKSADGQRLVFDRKLIGFTGEEVFYSSKADAKTSS</sequence>
<evidence type="ECO:0000313" key="2">
    <source>
        <dbReference type="Proteomes" id="UP000478463"/>
    </source>
</evidence>
<dbReference type="EMBL" id="CP063310">
    <property type="protein sequence ID" value="QOS68347.1"/>
    <property type="molecule type" value="Genomic_DNA"/>
</dbReference>
<organism evidence="1 2">
    <name type="scientific">Eggerthella guodeyinii</name>
    <dbReference type="NCBI Taxonomy" id="2690837"/>
    <lineage>
        <taxon>Bacteria</taxon>
        <taxon>Bacillati</taxon>
        <taxon>Actinomycetota</taxon>
        <taxon>Coriobacteriia</taxon>
        <taxon>Eggerthellales</taxon>
        <taxon>Eggerthellaceae</taxon>
        <taxon>Eggerthella</taxon>
    </lineage>
</organism>
<dbReference type="AlphaFoldDB" id="A0A6L7IMW1"/>
<reference evidence="1 2" key="1">
    <citation type="submission" date="2020-10" db="EMBL/GenBank/DDBJ databases">
        <title>Eggerthella sp. nov., isolated from human feces.</title>
        <authorList>
            <person name="Yajun G."/>
        </authorList>
    </citation>
    <scope>NUCLEOTIDE SEQUENCE [LARGE SCALE GENOMIC DNA]</scope>
    <source>
        <strain evidence="1 2">HF-1101</strain>
    </source>
</reference>
<evidence type="ECO:0000313" key="1">
    <source>
        <dbReference type="EMBL" id="QOS68347.1"/>
    </source>
</evidence>
<evidence type="ECO:0008006" key="3">
    <source>
        <dbReference type="Google" id="ProtNLM"/>
    </source>
</evidence>